<dbReference type="Proteomes" id="UP001160390">
    <property type="component" value="Unassembled WGS sequence"/>
</dbReference>
<sequence length="333" mass="37257">MEKSTKTNFLRAFITEVWFRSLVWFRLYGLESILLHLFACSQIWCMVHQLVDSEDRQPCKSNEISRAMEFSNATRSGSETVELSNATTSKSETVKSSNVTRSDMIRLFRESELAVCNTTTVAGGLIATIAVASMVMPSVDQVNWIVLALWSLSLAMGLISVLCAFNLHTTMSRHLTCEGLETWLIGEPLQIPQKDSDGRSKQPDDVFYSPDCSAVVFISAPKVLIHYSLTAYLVGFGAYLGFVWDAQSNGDNMGMVNVENIFIFFIVGISIFYPLYWLSSLDNQCKNSPYKNDWERLNGKCVELVHREVNADRLPRKVEVGPGPATNVVYGAL</sequence>
<name>A0AA35LSB7_9HYPO</name>
<reference evidence="2" key="1">
    <citation type="submission" date="2023-01" db="EMBL/GenBank/DDBJ databases">
        <authorList>
            <person name="Piombo E."/>
        </authorList>
    </citation>
    <scope>NUCLEOTIDE SEQUENCE</scope>
</reference>
<dbReference type="EMBL" id="CABFNP030000530">
    <property type="protein sequence ID" value="CAI6040374.1"/>
    <property type="molecule type" value="Genomic_DNA"/>
</dbReference>
<gene>
    <name evidence="2" type="ORF">CCHLO57077_00017882</name>
</gene>
<evidence type="ECO:0000313" key="3">
    <source>
        <dbReference type="Proteomes" id="UP001160390"/>
    </source>
</evidence>
<protein>
    <submittedName>
        <fullName evidence="2">Uncharacterized protein</fullName>
    </submittedName>
</protein>
<keyword evidence="1" id="KW-1133">Transmembrane helix</keyword>
<keyword evidence="3" id="KW-1185">Reference proteome</keyword>
<keyword evidence="1" id="KW-0812">Transmembrane</keyword>
<feature type="transmembrane region" description="Helical" evidence="1">
    <location>
        <begin position="223"/>
        <end position="241"/>
    </location>
</feature>
<evidence type="ECO:0000313" key="2">
    <source>
        <dbReference type="EMBL" id="CAI6040374.1"/>
    </source>
</evidence>
<keyword evidence="1" id="KW-0472">Membrane</keyword>
<organism evidence="2 3">
    <name type="scientific">Clonostachys chloroleuca</name>
    <dbReference type="NCBI Taxonomy" id="1926264"/>
    <lineage>
        <taxon>Eukaryota</taxon>
        <taxon>Fungi</taxon>
        <taxon>Dikarya</taxon>
        <taxon>Ascomycota</taxon>
        <taxon>Pezizomycotina</taxon>
        <taxon>Sordariomycetes</taxon>
        <taxon>Hypocreomycetidae</taxon>
        <taxon>Hypocreales</taxon>
        <taxon>Bionectriaceae</taxon>
        <taxon>Clonostachys</taxon>
    </lineage>
</organism>
<dbReference type="AlphaFoldDB" id="A0AA35LSB7"/>
<comment type="caution">
    <text evidence="2">The sequence shown here is derived from an EMBL/GenBank/DDBJ whole genome shotgun (WGS) entry which is preliminary data.</text>
</comment>
<evidence type="ECO:0000256" key="1">
    <source>
        <dbReference type="SAM" id="Phobius"/>
    </source>
</evidence>
<feature type="transmembrane region" description="Helical" evidence="1">
    <location>
        <begin position="261"/>
        <end position="278"/>
    </location>
</feature>
<accession>A0AA35LSB7</accession>
<feature type="transmembrane region" description="Helical" evidence="1">
    <location>
        <begin position="114"/>
        <end position="136"/>
    </location>
</feature>
<feature type="transmembrane region" description="Helical" evidence="1">
    <location>
        <begin position="142"/>
        <end position="165"/>
    </location>
</feature>
<proteinExistence type="predicted"/>